<reference evidence="1 2" key="1">
    <citation type="journal article" date="2021" name="BMC Genomics">
        <title>Datura genome reveals duplications of psychoactive alkaloid biosynthetic genes and high mutation rate following tissue culture.</title>
        <authorList>
            <person name="Rajewski A."/>
            <person name="Carter-House D."/>
            <person name="Stajich J."/>
            <person name="Litt A."/>
        </authorList>
    </citation>
    <scope>NUCLEOTIDE SEQUENCE [LARGE SCALE GENOMIC DNA]</scope>
    <source>
        <strain evidence="1">AR-01</strain>
    </source>
</reference>
<proteinExistence type="predicted"/>
<protein>
    <submittedName>
        <fullName evidence="1">Uncharacterized protein</fullName>
    </submittedName>
</protein>
<gene>
    <name evidence="1" type="ORF">HAX54_009654</name>
</gene>
<feature type="non-terminal residue" evidence="1">
    <location>
        <position position="60"/>
    </location>
</feature>
<name>A0ABS8TGT8_DATST</name>
<organism evidence="1 2">
    <name type="scientific">Datura stramonium</name>
    <name type="common">Jimsonweed</name>
    <name type="synonym">Common thornapple</name>
    <dbReference type="NCBI Taxonomy" id="4076"/>
    <lineage>
        <taxon>Eukaryota</taxon>
        <taxon>Viridiplantae</taxon>
        <taxon>Streptophyta</taxon>
        <taxon>Embryophyta</taxon>
        <taxon>Tracheophyta</taxon>
        <taxon>Spermatophyta</taxon>
        <taxon>Magnoliopsida</taxon>
        <taxon>eudicotyledons</taxon>
        <taxon>Gunneridae</taxon>
        <taxon>Pentapetalae</taxon>
        <taxon>asterids</taxon>
        <taxon>lamiids</taxon>
        <taxon>Solanales</taxon>
        <taxon>Solanaceae</taxon>
        <taxon>Solanoideae</taxon>
        <taxon>Datureae</taxon>
        <taxon>Datura</taxon>
    </lineage>
</organism>
<sequence>TKAVHEIIREAIDNSPAGHRYQFVNHRQITDASQYTWNRPAHVMLIGGHIGGSSVLIGDR</sequence>
<feature type="non-terminal residue" evidence="1">
    <location>
        <position position="1"/>
    </location>
</feature>
<dbReference type="EMBL" id="JACEIK010001525">
    <property type="protein sequence ID" value="MCD7470080.1"/>
    <property type="molecule type" value="Genomic_DNA"/>
</dbReference>
<keyword evidence="2" id="KW-1185">Reference proteome</keyword>
<evidence type="ECO:0000313" key="2">
    <source>
        <dbReference type="Proteomes" id="UP000823775"/>
    </source>
</evidence>
<dbReference type="Proteomes" id="UP000823775">
    <property type="component" value="Unassembled WGS sequence"/>
</dbReference>
<evidence type="ECO:0000313" key="1">
    <source>
        <dbReference type="EMBL" id="MCD7470080.1"/>
    </source>
</evidence>
<comment type="caution">
    <text evidence="1">The sequence shown here is derived from an EMBL/GenBank/DDBJ whole genome shotgun (WGS) entry which is preliminary data.</text>
</comment>
<accession>A0ABS8TGT8</accession>